<dbReference type="GO" id="GO:0004674">
    <property type="term" value="F:protein serine/threonine kinase activity"/>
    <property type="evidence" value="ECO:0007669"/>
    <property type="project" value="UniProtKB-KW"/>
</dbReference>
<accession>A0A1A5YQZ8</accession>
<dbReference type="SUPFAM" id="SSF55874">
    <property type="entry name" value="ATPase domain of HSP90 chaperone/DNA topoisomerase II/histidine kinase"/>
    <property type="match status" value="1"/>
</dbReference>
<gene>
    <name evidence="3" type="ORF">A7K91_18870</name>
</gene>
<dbReference type="NCBIfam" id="NF003144">
    <property type="entry name" value="PRK04069.1"/>
    <property type="match status" value="1"/>
</dbReference>
<keyword evidence="1" id="KW-0418">Kinase</keyword>
<evidence type="ECO:0000259" key="2">
    <source>
        <dbReference type="Pfam" id="PF13581"/>
    </source>
</evidence>
<feature type="domain" description="Histidine kinase/HSP90-like ATPase" evidence="2">
    <location>
        <begin position="10"/>
        <end position="139"/>
    </location>
</feature>
<keyword evidence="1" id="KW-0723">Serine/threonine-protein kinase</keyword>
<dbReference type="STRING" id="1844972.A7K91_18870"/>
<dbReference type="PANTHER" id="PTHR35526">
    <property type="entry name" value="ANTI-SIGMA-F FACTOR RSBW-RELATED"/>
    <property type="match status" value="1"/>
</dbReference>
<dbReference type="Gene3D" id="3.30.565.10">
    <property type="entry name" value="Histidine kinase-like ATPase, C-terminal domain"/>
    <property type="match status" value="1"/>
</dbReference>
<dbReference type="Pfam" id="PF13581">
    <property type="entry name" value="HATPase_c_2"/>
    <property type="match status" value="1"/>
</dbReference>
<dbReference type="Proteomes" id="UP000092024">
    <property type="component" value="Unassembled WGS sequence"/>
</dbReference>
<dbReference type="PANTHER" id="PTHR35526:SF3">
    <property type="entry name" value="ANTI-SIGMA-F FACTOR RSBW"/>
    <property type="match status" value="1"/>
</dbReference>
<dbReference type="InterPro" id="IPR036890">
    <property type="entry name" value="HATPase_C_sf"/>
</dbReference>
<dbReference type="CDD" id="cd16936">
    <property type="entry name" value="HATPase_RsbW-like"/>
    <property type="match status" value="1"/>
</dbReference>
<sequence length="148" mass="16191">MKQPPILLNIPASADYLDIVRTTLYSVASKSGFPYEDIEDMKVAVTEACTNAILHAYGGSEEGIIEIAFQQCEGGELQITVRDNGKSFPYVPLDPQSATLHDTPLRDAAIGGLGLFMMQALMDEVDVRSGQGTEVVLIKRRSRNEEMV</sequence>
<dbReference type="InterPro" id="IPR050267">
    <property type="entry name" value="Anti-sigma-factor_SerPK"/>
</dbReference>
<organism evidence="3 4">
    <name type="scientific">Paenibacillus oryzae</name>
    <dbReference type="NCBI Taxonomy" id="1844972"/>
    <lineage>
        <taxon>Bacteria</taxon>
        <taxon>Bacillati</taxon>
        <taxon>Bacillota</taxon>
        <taxon>Bacilli</taxon>
        <taxon>Bacillales</taxon>
        <taxon>Paenibacillaceae</taxon>
        <taxon>Paenibacillus</taxon>
    </lineage>
</organism>
<dbReference type="EMBL" id="LYPA01000030">
    <property type="protein sequence ID" value="OBR67994.1"/>
    <property type="molecule type" value="Genomic_DNA"/>
</dbReference>
<dbReference type="InterPro" id="IPR003594">
    <property type="entry name" value="HATPase_dom"/>
</dbReference>
<keyword evidence="1" id="KW-0808">Transferase</keyword>
<evidence type="ECO:0000313" key="4">
    <source>
        <dbReference type="Proteomes" id="UP000092024"/>
    </source>
</evidence>
<proteinExistence type="predicted"/>
<dbReference type="OrthoDB" id="9798941at2"/>
<reference evidence="3 4" key="1">
    <citation type="submission" date="2016-05" db="EMBL/GenBank/DDBJ databases">
        <title>Paenibacillus oryzae. sp. nov., isolated from the rice root.</title>
        <authorList>
            <person name="Zhang J."/>
            <person name="Zhang X."/>
        </authorList>
    </citation>
    <scope>NUCLEOTIDE SEQUENCE [LARGE SCALE GENOMIC DNA]</scope>
    <source>
        <strain evidence="3 4">1DrF-4</strain>
    </source>
</reference>
<protein>
    <submittedName>
        <fullName evidence="3">Anti-sigma B factor RsbW</fullName>
    </submittedName>
</protein>
<evidence type="ECO:0000313" key="3">
    <source>
        <dbReference type="EMBL" id="OBR67994.1"/>
    </source>
</evidence>
<dbReference type="AlphaFoldDB" id="A0A1A5YQZ8"/>
<dbReference type="RefSeq" id="WP_068679960.1">
    <property type="nucleotide sequence ID" value="NZ_LYPA01000030.1"/>
</dbReference>
<keyword evidence="4" id="KW-1185">Reference proteome</keyword>
<evidence type="ECO:0000256" key="1">
    <source>
        <dbReference type="ARBA" id="ARBA00022527"/>
    </source>
</evidence>
<comment type="caution">
    <text evidence="3">The sequence shown here is derived from an EMBL/GenBank/DDBJ whole genome shotgun (WGS) entry which is preliminary data.</text>
</comment>
<name>A0A1A5YQZ8_9BACL</name>